<dbReference type="RefSeq" id="WP_099909276.1">
    <property type="nucleotide sequence ID" value="NZ_AWWI01000017.1"/>
</dbReference>
<dbReference type="EMBL" id="AWWI01000017">
    <property type="protein sequence ID" value="PIL21983.1"/>
    <property type="molecule type" value="Genomic_DNA"/>
</dbReference>
<keyword evidence="2" id="KW-1185">Reference proteome</keyword>
<dbReference type="InterPro" id="IPR027417">
    <property type="entry name" value="P-loop_NTPase"/>
</dbReference>
<proteinExistence type="predicted"/>
<organism evidence="1 2">
    <name type="scientific">Puniceibacterium antarcticum</name>
    <dbReference type="NCBI Taxonomy" id="1206336"/>
    <lineage>
        <taxon>Bacteria</taxon>
        <taxon>Pseudomonadati</taxon>
        <taxon>Pseudomonadota</taxon>
        <taxon>Alphaproteobacteria</taxon>
        <taxon>Rhodobacterales</taxon>
        <taxon>Paracoccaceae</taxon>
        <taxon>Puniceibacterium</taxon>
    </lineage>
</organism>
<dbReference type="AlphaFoldDB" id="A0A2G8RKF7"/>
<dbReference type="Gene3D" id="3.40.50.300">
    <property type="entry name" value="P-loop containing nucleotide triphosphate hydrolases"/>
    <property type="match status" value="1"/>
</dbReference>
<dbReference type="Proteomes" id="UP000231259">
    <property type="component" value="Unassembled WGS sequence"/>
</dbReference>
<evidence type="ECO:0000313" key="1">
    <source>
        <dbReference type="EMBL" id="PIL21983.1"/>
    </source>
</evidence>
<reference evidence="1 2" key="1">
    <citation type="submission" date="2013-09" db="EMBL/GenBank/DDBJ databases">
        <title>Genome sequencing of Phaeobacter antarcticus sp. nov. SM1211.</title>
        <authorList>
            <person name="Zhang X.-Y."/>
            <person name="Liu C."/>
            <person name="Chen X.-L."/>
            <person name="Xie B.-B."/>
            <person name="Qin Q.-L."/>
            <person name="Rong J.-C."/>
            <person name="Zhang Y.-Z."/>
        </authorList>
    </citation>
    <scope>NUCLEOTIDE SEQUENCE [LARGE SCALE GENOMIC DNA]</scope>
    <source>
        <strain evidence="1 2">SM1211</strain>
    </source>
</reference>
<protein>
    <submittedName>
        <fullName evidence="1">Uncharacterized protein</fullName>
    </submittedName>
</protein>
<accession>A0A2G8RKF7</accession>
<gene>
    <name evidence="1" type="ORF">P775_01415</name>
</gene>
<evidence type="ECO:0000313" key="2">
    <source>
        <dbReference type="Proteomes" id="UP000231259"/>
    </source>
</evidence>
<dbReference type="SUPFAM" id="SSF52540">
    <property type="entry name" value="P-loop containing nucleoside triphosphate hydrolases"/>
    <property type="match status" value="1"/>
</dbReference>
<dbReference type="GO" id="GO:0008146">
    <property type="term" value="F:sulfotransferase activity"/>
    <property type="evidence" value="ECO:0007669"/>
    <property type="project" value="InterPro"/>
</dbReference>
<sequence length="279" mass="30742">MNTDTTQDILITGLPRSGTTLTCHLLNKVPNSVALHEPMSPNQLEGLETTELLGTIAQFFAAQRDQILTKGTATSKAWNGAVPPNPRGDADAQGRRTTILNGTEIAVSNVSSSTFHLYIKHPAFFTAALPVLIGRFSCFAIVRNPLAVLLSWRTAGMAVSDGRMPAAEQFDPRLVTLLNAEPDVLNRQLILLDYCFSQYRRFLPSRIIWYEDIIRSGGKALSLINPAANQLDEPLRSRNMLGIQTDPAAKEIGMRLLESESSCWSFYEKVNVEALLLSQ</sequence>
<dbReference type="OrthoDB" id="9800698at2"/>
<name>A0A2G8RKF7_9RHOB</name>
<comment type="caution">
    <text evidence="1">The sequence shown here is derived from an EMBL/GenBank/DDBJ whole genome shotgun (WGS) entry which is preliminary data.</text>
</comment>